<dbReference type="KEGG" id="hlm:DV707_14370"/>
<keyword evidence="3" id="KW-0378">Hydrolase</keyword>
<sequence length="380" mass="40797">MSSRSRRLAVASLALLLALSGCVGPVIDYPPTTPEDGREATAAGGGSPTAVAEGSQTTRAHVTETRTPTESGTPDRQTPTPTAVPDATNPWGTEPIVVAVSDAANTGREWTPLVEEAAAYWERRAEHYAGFPVDYEVRPDATDPDLIVEFVDEVPECDGSSDAAGCAPLIEDRRQIDRPETVSVKTGFSDESTVLVTEHELGHTLGLTHEDAPADVMASRSVLYSEPQPNATERAFPWEDANFSVYVDVANASDPEGARQQVEHALAYYEDGPEGMPTNLSFTRVDDPEEADVVVRSVETSPCGEGAASCGATAGPDPDGDGEIETYSRLEISLVGLDTDAVAWHVGYWLAHGFGAEDDAEKPSPFRDASYEERRSEWWE</sequence>
<reference evidence="8 9" key="1">
    <citation type="submission" date="2016-10" db="EMBL/GenBank/DDBJ databases">
        <authorList>
            <person name="de Groot N.N."/>
        </authorList>
    </citation>
    <scope>NUCLEOTIDE SEQUENCE [LARGE SCALE GENOMIC DNA]</scope>
    <source>
        <strain evidence="8 9">CGMCC 1.10331</strain>
    </source>
</reference>
<dbReference type="Gene3D" id="3.40.390.10">
    <property type="entry name" value="Collagenase (Catalytic Domain)"/>
    <property type="match status" value="1"/>
</dbReference>
<name>A0A1H6CLW6_9EURY</name>
<dbReference type="GO" id="GO:0004222">
    <property type="term" value="F:metalloendopeptidase activity"/>
    <property type="evidence" value="ECO:0007669"/>
    <property type="project" value="InterPro"/>
</dbReference>
<accession>A0A1H6CLW6</accession>
<evidence type="ECO:0000256" key="3">
    <source>
        <dbReference type="ARBA" id="ARBA00022801"/>
    </source>
</evidence>
<evidence type="ECO:0000256" key="4">
    <source>
        <dbReference type="ARBA" id="ARBA00022833"/>
    </source>
</evidence>
<gene>
    <name evidence="7" type="ORF">DV707_14370</name>
    <name evidence="8" type="ORF">SAMN04488133_3546</name>
</gene>
<dbReference type="PROSITE" id="PS51257">
    <property type="entry name" value="PROKAR_LIPOPROTEIN"/>
    <property type="match status" value="1"/>
</dbReference>
<evidence type="ECO:0000313" key="8">
    <source>
        <dbReference type="EMBL" id="SEG73942.1"/>
    </source>
</evidence>
<dbReference type="InterPro" id="IPR024079">
    <property type="entry name" value="MetalloPept_cat_dom_sf"/>
</dbReference>
<organism evidence="8 9">
    <name type="scientific">Halobellus limi</name>
    <dbReference type="NCBI Taxonomy" id="699433"/>
    <lineage>
        <taxon>Archaea</taxon>
        <taxon>Methanobacteriati</taxon>
        <taxon>Methanobacteriota</taxon>
        <taxon>Stenosarchaea group</taxon>
        <taxon>Halobacteria</taxon>
        <taxon>Halobacteriales</taxon>
        <taxon>Haloferacaceae</taxon>
        <taxon>Halobellus</taxon>
    </lineage>
</organism>
<keyword evidence="4" id="KW-0862">Zinc</keyword>
<evidence type="ECO:0000313" key="7">
    <source>
        <dbReference type="EMBL" id="QCC48745.1"/>
    </source>
</evidence>
<dbReference type="GO" id="GO:0006508">
    <property type="term" value="P:proteolysis"/>
    <property type="evidence" value="ECO:0007669"/>
    <property type="project" value="UniProtKB-KW"/>
</dbReference>
<dbReference type="InterPro" id="IPR001818">
    <property type="entry name" value="Pept_M10_metallopeptidase"/>
</dbReference>
<keyword evidence="9" id="KW-1185">Reference proteome</keyword>
<dbReference type="SUPFAM" id="SSF55486">
    <property type="entry name" value="Metalloproteases ('zincins'), catalytic domain"/>
    <property type="match status" value="1"/>
</dbReference>
<evidence type="ECO:0000256" key="2">
    <source>
        <dbReference type="ARBA" id="ARBA00022723"/>
    </source>
</evidence>
<keyword evidence="1" id="KW-0645">Protease</keyword>
<dbReference type="EMBL" id="CP031311">
    <property type="protein sequence ID" value="QCC48745.1"/>
    <property type="molecule type" value="Genomic_DNA"/>
</dbReference>
<evidence type="ECO:0000256" key="1">
    <source>
        <dbReference type="ARBA" id="ARBA00022670"/>
    </source>
</evidence>
<dbReference type="Pfam" id="PF00413">
    <property type="entry name" value="Peptidase_M10"/>
    <property type="match status" value="1"/>
</dbReference>
<feature type="region of interest" description="Disordered" evidence="5">
    <location>
        <begin position="358"/>
        <end position="380"/>
    </location>
</feature>
<dbReference type="GO" id="GO:0008270">
    <property type="term" value="F:zinc ion binding"/>
    <property type="evidence" value="ECO:0007669"/>
    <property type="project" value="InterPro"/>
</dbReference>
<dbReference type="RefSeq" id="WP_103993085.1">
    <property type="nucleotide sequence ID" value="NZ_CP031311.1"/>
</dbReference>
<evidence type="ECO:0000313" key="10">
    <source>
        <dbReference type="Proteomes" id="UP000296733"/>
    </source>
</evidence>
<dbReference type="Proteomes" id="UP000296733">
    <property type="component" value="Chromosome"/>
</dbReference>
<feature type="compositionally biased region" description="Basic and acidic residues" evidence="5">
    <location>
        <begin position="361"/>
        <end position="380"/>
    </location>
</feature>
<reference evidence="7 10" key="2">
    <citation type="journal article" date="2019" name="Nat. Commun.">
        <title>A new type of DNA phosphorothioation-based antiviral system in archaea.</title>
        <authorList>
            <person name="Xiong L."/>
            <person name="Liu S."/>
            <person name="Chen S."/>
            <person name="Xiao Y."/>
            <person name="Zhu B."/>
            <person name="Gao Y."/>
            <person name="Zhang Y."/>
            <person name="Chen B."/>
            <person name="Luo J."/>
            <person name="Deng Z."/>
            <person name="Chen X."/>
            <person name="Wang L."/>
            <person name="Chen S."/>
        </authorList>
    </citation>
    <scope>NUCLEOTIDE SEQUENCE [LARGE SCALE GENOMIC DNA]</scope>
    <source>
        <strain evidence="7 10">CGMCC 1.10331</strain>
    </source>
</reference>
<dbReference type="Proteomes" id="UP000236740">
    <property type="component" value="Unassembled WGS sequence"/>
</dbReference>
<evidence type="ECO:0000313" key="9">
    <source>
        <dbReference type="Proteomes" id="UP000236740"/>
    </source>
</evidence>
<evidence type="ECO:0000259" key="6">
    <source>
        <dbReference type="Pfam" id="PF00413"/>
    </source>
</evidence>
<dbReference type="GeneID" id="39859303"/>
<dbReference type="AlphaFoldDB" id="A0A1H6CLW6"/>
<dbReference type="OrthoDB" id="9634at2157"/>
<feature type="compositionally biased region" description="Polar residues" evidence="5">
    <location>
        <begin position="54"/>
        <end position="81"/>
    </location>
</feature>
<protein>
    <submittedName>
        <fullName evidence="7">Matrixin</fullName>
    </submittedName>
</protein>
<dbReference type="EMBL" id="FNVN01000008">
    <property type="protein sequence ID" value="SEG73942.1"/>
    <property type="molecule type" value="Genomic_DNA"/>
</dbReference>
<feature type="domain" description="Peptidase M10 metallopeptidase" evidence="6">
    <location>
        <begin position="172"/>
        <end position="219"/>
    </location>
</feature>
<dbReference type="GO" id="GO:0031012">
    <property type="term" value="C:extracellular matrix"/>
    <property type="evidence" value="ECO:0007669"/>
    <property type="project" value="InterPro"/>
</dbReference>
<proteinExistence type="predicted"/>
<keyword evidence="2" id="KW-0479">Metal-binding</keyword>
<evidence type="ECO:0000256" key="5">
    <source>
        <dbReference type="SAM" id="MobiDB-lite"/>
    </source>
</evidence>
<feature type="region of interest" description="Disordered" evidence="5">
    <location>
        <begin position="30"/>
        <end position="92"/>
    </location>
</feature>